<dbReference type="AlphaFoldDB" id="X0V192"/>
<feature type="domain" description="Adenine deaminase C-terminal" evidence="1">
    <location>
        <begin position="4"/>
        <end position="160"/>
    </location>
</feature>
<dbReference type="InterPro" id="IPR026912">
    <property type="entry name" value="Adenine_deam_C"/>
</dbReference>
<proteinExistence type="predicted"/>
<sequence>MDRARVVDNYLVSDPERDILKIVVISRYKDSAPSIGFVKNFGLKKGAIGSSIAHDSHNIISVGVDDMDICRAVNIIIKNKGGLSAVCGDTEKVLPLPVAGIMSDLNYIEVSKKYIELDRFAKELGSQLRAPFMTLSFMALLVIPEIKLSDKGLFDVSKFEFMDLFAYP</sequence>
<name>X0V192_9ZZZZ</name>
<dbReference type="EMBL" id="BARS01018431">
    <property type="protein sequence ID" value="GAF94415.1"/>
    <property type="molecule type" value="Genomic_DNA"/>
</dbReference>
<evidence type="ECO:0000259" key="1">
    <source>
        <dbReference type="Pfam" id="PF13382"/>
    </source>
</evidence>
<organism evidence="2">
    <name type="scientific">marine sediment metagenome</name>
    <dbReference type="NCBI Taxonomy" id="412755"/>
    <lineage>
        <taxon>unclassified sequences</taxon>
        <taxon>metagenomes</taxon>
        <taxon>ecological metagenomes</taxon>
    </lineage>
</organism>
<protein>
    <recommendedName>
        <fullName evidence="1">Adenine deaminase C-terminal domain-containing protein</fullName>
    </recommendedName>
</protein>
<comment type="caution">
    <text evidence="2">The sequence shown here is derived from an EMBL/GenBank/DDBJ whole genome shotgun (WGS) entry which is preliminary data.</text>
</comment>
<evidence type="ECO:0000313" key="2">
    <source>
        <dbReference type="EMBL" id="GAF94415.1"/>
    </source>
</evidence>
<accession>X0V192</accession>
<dbReference type="Pfam" id="PF13382">
    <property type="entry name" value="Adenine_deam_C"/>
    <property type="match status" value="1"/>
</dbReference>
<reference evidence="2" key="1">
    <citation type="journal article" date="2014" name="Front. Microbiol.">
        <title>High frequency of phylogenetically diverse reductive dehalogenase-homologous genes in deep subseafloor sedimentary metagenomes.</title>
        <authorList>
            <person name="Kawai M."/>
            <person name="Futagami T."/>
            <person name="Toyoda A."/>
            <person name="Takaki Y."/>
            <person name="Nishi S."/>
            <person name="Hori S."/>
            <person name="Arai W."/>
            <person name="Tsubouchi T."/>
            <person name="Morono Y."/>
            <person name="Uchiyama I."/>
            <person name="Ito T."/>
            <person name="Fujiyama A."/>
            <person name="Inagaki F."/>
            <person name="Takami H."/>
        </authorList>
    </citation>
    <scope>NUCLEOTIDE SEQUENCE</scope>
    <source>
        <strain evidence="2">Expedition CK06-06</strain>
    </source>
</reference>
<gene>
    <name evidence="2" type="ORF">S01H1_29993</name>
</gene>